<evidence type="ECO:0008006" key="4">
    <source>
        <dbReference type="Google" id="ProtNLM"/>
    </source>
</evidence>
<dbReference type="GO" id="GO:0006749">
    <property type="term" value="P:glutathione metabolic process"/>
    <property type="evidence" value="ECO:0007669"/>
    <property type="project" value="TreeGrafter"/>
</dbReference>
<feature type="domain" description="Hydantoinase A/oxoprolinase" evidence="1">
    <location>
        <begin position="201"/>
        <end position="485"/>
    </location>
</feature>
<dbReference type="PANTHER" id="PTHR11365">
    <property type="entry name" value="5-OXOPROLINASE RELATED"/>
    <property type="match status" value="1"/>
</dbReference>
<dbReference type="InterPro" id="IPR045079">
    <property type="entry name" value="Oxoprolinase-like"/>
</dbReference>
<dbReference type="Pfam" id="PF05378">
    <property type="entry name" value="Hydant_A_N"/>
    <property type="match status" value="1"/>
</dbReference>
<proteinExistence type="predicted"/>
<dbReference type="PANTHER" id="PTHR11365:SF23">
    <property type="entry name" value="HYPOTHETICAL 5-OXOPROLINASE (EUROFUNG)-RELATED"/>
    <property type="match status" value="1"/>
</dbReference>
<accession>A0A381UPG1</accession>
<dbReference type="GO" id="GO:0017168">
    <property type="term" value="F:5-oxoprolinase (ATP-hydrolyzing) activity"/>
    <property type="evidence" value="ECO:0007669"/>
    <property type="project" value="TreeGrafter"/>
</dbReference>
<evidence type="ECO:0000259" key="2">
    <source>
        <dbReference type="Pfam" id="PF05378"/>
    </source>
</evidence>
<evidence type="ECO:0000259" key="1">
    <source>
        <dbReference type="Pfam" id="PF01968"/>
    </source>
</evidence>
<dbReference type="Gene3D" id="3.30.420.40">
    <property type="match status" value="1"/>
</dbReference>
<name>A0A381UPG1_9ZZZZ</name>
<dbReference type="EMBL" id="UINC01006791">
    <property type="protein sequence ID" value="SVA29651.1"/>
    <property type="molecule type" value="Genomic_DNA"/>
</dbReference>
<organism evidence="3">
    <name type="scientific">marine metagenome</name>
    <dbReference type="NCBI Taxonomy" id="408172"/>
    <lineage>
        <taxon>unclassified sequences</taxon>
        <taxon>metagenomes</taxon>
        <taxon>ecological metagenomes</taxon>
    </lineage>
</organism>
<feature type="domain" description="Hydantoinase/oxoprolinase N-terminal" evidence="2">
    <location>
        <begin position="4"/>
        <end position="180"/>
    </location>
</feature>
<dbReference type="AlphaFoldDB" id="A0A381UPG1"/>
<dbReference type="InterPro" id="IPR008040">
    <property type="entry name" value="Hydant_A_N"/>
</dbReference>
<protein>
    <recommendedName>
        <fullName evidence="4">Hydantoinase/oxoprolinase N-terminal domain-containing protein</fullName>
    </recommendedName>
</protein>
<gene>
    <name evidence="3" type="ORF">METZ01_LOCUS82505</name>
</gene>
<sequence length="679" mass="75014">MSSRIGVDIGGTFTDFIIYDEEKNSVTIDKIPTTPNSPEKAVIDVIKRNLDKNELEKVEFFLHGTTVGLNSLLERKGSKVGLLCTKGFRDILEIRRGDRDEMYNLFWQPAPPLVPRYLRLEIEERLFANGTVHSPIKVDQLKKACEVFNKEDVNSIAIAFINSYTNKDHEKTAEKILRESGFEGQISLSSMVSGEYREYERTTTTVIDAYVKARMSNYLNNLKKELNTIGFRGTFLVTRSGSGSMTFDEAEDRPFETIMSGPVAGAEGAGELSRKLKNTDMVTADVGGTSFDTCLILNGRPQIQFEGKILGLPVQSPWVDVRSIGAGGGSIAYLDDGGLIRSGPQSSGAVPGPACYNKGGEKPTTTDAAFYLGMLGEGKLASGLQLEKSLSEKALNSVGSKINMTAQETAIGILKISSANMADAIREITIEQGVDPRELKLLAFGGAGPLMSNLIAQELDIKEIIVPPYSGNFSAWGLLGADLLQMNAKTKILRLSEEAITECNTILDELFIELQKRQKIDFITTNQIKEIALDMRWMGQEHTITLKLDNEKNGKISINSENLKNKFTEEYEKTFGSKLDTMVEIVSTRASIRVQLPRKSESGKIKEEDISLIKNKIDCYSFSKNKNIQFDIVSRSKIDSKTSGPLIILESTAITYVDVNYDVSKDANNNLLIVNRDMS</sequence>
<reference evidence="3" key="1">
    <citation type="submission" date="2018-05" db="EMBL/GenBank/DDBJ databases">
        <authorList>
            <person name="Lanie J.A."/>
            <person name="Ng W.-L."/>
            <person name="Kazmierczak K.M."/>
            <person name="Andrzejewski T.M."/>
            <person name="Davidsen T.M."/>
            <person name="Wayne K.J."/>
            <person name="Tettelin H."/>
            <person name="Glass J.I."/>
            <person name="Rusch D."/>
            <person name="Podicherti R."/>
            <person name="Tsui H.-C.T."/>
            <person name="Winkler M.E."/>
        </authorList>
    </citation>
    <scope>NUCLEOTIDE SEQUENCE</scope>
</reference>
<evidence type="ECO:0000313" key="3">
    <source>
        <dbReference type="EMBL" id="SVA29651.1"/>
    </source>
</evidence>
<dbReference type="SUPFAM" id="SSF53067">
    <property type="entry name" value="Actin-like ATPase domain"/>
    <property type="match status" value="1"/>
</dbReference>
<dbReference type="InterPro" id="IPR043129">
    <property type="entry name" value="ATPase_NBD"/>
</dbReference>
<dbReference type="InterPro" id="IPR002821">
    <property type="entry name" value="Hydantoinase_A"/>
</dbReference>
<dbReference type="Pfam" id="PF01968">
    <property type="entry name" value="Hydantoinase_A"/>
    <property type="match status" value="1"/>
</dbReference>
<dbReference type="GO" id="GO:0005829">
    <property type="term" value="C:cytosol"/>
    <property type="evidence" value="ECO:0007669"/>
    <property type="project" value="TreeGrafter"/>
</dbReference>